<feature type="compositionally biased region" description="Polar residues" evidence="1">
    <location>
        <begin position="54"/>
        <end position="65"/>
    </location>
</feature>
<organism evidence="2 3">
    <name type="scientific">Hibiscus sabdariffa</name>
    <name type="common">roselle</name>
    <dbReference type="NCBI Taxonomy" id="183260"/>
    <lineage>
        <taxon>Eukaryota</taxon>
        <taxon>Viridiplantae</taxon>
        <taxon>Streptophyta</taxon>
        <taxon>Embryophyta</taxon>
        <taxon>Tracheophyta</taxon>
        <taxon>Spermatophyta</taxon>
        <taxon>Magnoliopsida</taxon>
        <taxon>eudicotyledons</taxon>
        <taxon>Gunneridae</taxon>
        <taxon>Pentapetalae</taxon>
        <taxon>rosids</taxon>
        <taxon>malvids</taxon>
        <taxon>Malvales</taxon>
        <taxon>Malvaceae</taxon>
        <taxon>Malvoideae</taxon>
        <taxon>Hibiscus</taxon>
    </lineage>
</organism>
<accession>A0ABR2G329</accession>
<gene>
    <name evidence="2" type="ORF">V6N12_045555</name>
</gene>
<comment type="caution">
    <text evidence="2">The sequence shown here is derived from an EMBL/GenBank/DDBJ whole genome shotgun (WGS) entry which is preliminary data.</text>
</comment>
<evidence type="ECO:0000313" key="3">
    <source>
        <dbReference type="Proteomes" id="UP001472677"/>
    </source>
</evidence>
<protein>
    <submittedName>
        <fullName evidence="2">Uncharacterized protein</fullName>
    </submittedName>
</protein>
<dbReference type="EMBL" id="JBBPBM010000003">
    <property type="protein sequence ID" value="KAK8593475.1"/>
    <property type="molecule type" value="Genomic_DNA"/>
</dbReference>
<name>A0ABR2G329_9ROSI</name>
<keyword evidence="3" id="KW-1185">Reference proteome</keyword>
<evidence type="ECO:0000313" key="2">
    <source>
        <dbReference type="EMBL" id="KAK8593475.1"/>
    </source>
</evidence>
<evidence type="ECO:0000256" key="1">
    <source>
        <dbReference type="SAM" id="MobiDB-lite"/>
    </source>
</evidence>
<feature type="region of interest" description="Disordered" evidence="1">
    <location>
        <begin position="1"/>
        <end position="97"/>
    </location>
</feature>
<dbReference type="Proteomes" id="UP001472677">
    <property type="component" value="Unassembled WGS sequence"/>
</dbReference>
<sequence>MTSSEVPVLPVMQQEGSTPHSVPLPMEETTPSIGNLPLNADLQDPPQSGDFPITTESSGHVNPNLDSACVSKGVAPSGHVQSSENVDPPSESEAGGSSVVVSMPLARLSSNVHPMQTRSKASIHKPKEFRLQLQVAHLSVIQEQEEKRRRGNVEECGAGVFYVTNKLEGKVVMVRLLDSDHSGKIEKQLNCSYKIAFQFKM</sequence>
<reference evidence="2 3" key="1">
    <citation type="journal article" date="2024" name="G3 (Bethesda)">
        <title>Genome assembly of Hibiscus sabdariffa L. provides insights into metabolisms of medicinal natural products.</title>
        <authorList>
            <person name="Kim T."/>
        </authorList>
    </citation>
    <scope>NUCLEOTIDE SEQUENCE [LARGE SCALE GENOMIC DNA]</scope>
    <source>
        <strain evidence="2">TK-2024</strain>
        <tissue evidence="2">Old leaves</tissue>
    </source>
</reference>
<proteinExistence type="predicted"/>